<dbReference type="GO" id="GO:0004860">
    <property type="term" value="F:protein kinase inhibitor activity"/>
    <property type="evidence" value="ECO:0007669"/>
    <property type="project" value="UniProtKB-KW"/>
</dbReference>
<evidence type="ECO:0000313" key="1">
    <source>
        <dbReference type="EMBL" id="ART77789.1"/>
    </source>
</evidence>
<dbReference type="Pfam" id="PF08970">
    <property type="entry name" value="Sda"/>
    <property type="match status" value="1"/>
</dbReference>
<dbReference type="InterPro" id="IPR015064">
    <property type="entry name" value="Sda"/>
</dbReference>
<keyword evidence="1" id="KW-0649">Protein kinase inhibitor</keyword>
<dbReference type="InterPro" id="IPR036916">
    <property type="entry name" value="Sda_sf"/>
</dbReference>
<organism evidence="1 2">
    <name type="scientific">Sutcliffiella horikoshii</name>
    <dbReference type="NCBI Taxonomy" id="79883"/>
    <lineage>
        <taxon>Bacteria</taxon>
        <taxon>Bacillati</taxon>
        <taxon>Bacillota</taxon>
        <taxon>Bacilli</taxon>
        <taxon>Bacillales</taxon>
        <taxon>Bacillaceae</taxon>
        <taxon>Sutcliffiella</taxon>
    </lineage>
</organism>
<dbReference type="Gene3D" id="1.10.287.1100">
    <property type="entry name" value="Sporulation inhibitor A"/>
    <property type="match status" value="1"/>
</dbReference>
<sequence>MDLLNDESLIEVYEAAMLNDLNEEFLKLILDEMKRRKIDIPVTNL</sequence>
<name>A0ABM6KMZ8_9BACI</name>
<reference evidence="1 2" key="1">
    <citation type="submission" date="2017-04" db="EMBL/GenBank/DDBJ databases">
        <title>Complete Genome Sequence of the Bacillus horikoshii 20a strain from Cuatro Cienegas, Coahuila, Mexico.</title>
        <authorList>
            <person name="Zarza E."/>
            <person name="Alcaraz L.D."/>
            <person name="Aguilar-Salinas B."/>
            <person name="Islas A."/>
            <person name="Olmedo-Alvarez G."/>
        </authorList>
    </citation>
    <scope>NUCLEOTIDE SEQUENCE [LARGE SCALE GENOMIC DNA]</scope>
    <source>
        <strain evidence="1 2">20a</strain>
    </source>
</reference>
<dbReference type="SUPFAM" id="SSF100985">
    <property type="entry name" value="Sporulation inhibitor Sda"/>
    <property type="match status" value="1"/>
</dbReference>
<dbReference type="EMBL" id="CP020880">
    <property type="protein sequence ID" value="ART77789.1"/>
    <property type="molecule type" value="Genomic_DNA"/>
</dbReference>
<gene>
    <name evidence="1" type="ORF">B4U37_17915</name>
</gene>
<accession>A0ABM6KMZ8</accession>
<evidence type="ECO:0000313" key="2">
    <source>
        <dbReference type="Proteomes" id="UP000195573"/>
    </source>
</evidence>
<protein>
    <submittedName>
        <fullName evidence="1">Sporulation histidine kinase inhibitor Sda</fullName>
    </submittedName>
</protein>
<proteinExistence type="predicted"/>
<dbReference type="RefSeq" id="WP_088019331.1">
    <property type="nucleotide sequence ID" value="NZ_CP020880.1"/>
</dbReference>
<dbReference type="Proteomes" id="UP000195573">
    <property type="component" value="Chromosome"/>
</dbReference>
<keyword evidence="2" id="KW-1185">Reference proteome</keyword>
<dbReference type="GeneID" id="96740281"/>